<proteinExistence type="predicted"/>
<feature type="chain" id="PRO_5004582665" description="Secreted protein" evidence="2">
    <location>
        <begin position="19"/>
        <end position="230"/>
    </location>
</feature>
<feature type="compositionally biased region" description="Polar residues" evidence="1">
    <location>
        <begin position="89"/>
        <end position="103"/>
    </location>
</feature>
<dbReference type="OMA" id="TYNEANQ"/>
<evidence type="ECO:0008006" key="5">
    <source>
        <dbReference type="Google" id="ProtNLM"/>
    </source>
</evidence>
<organism evidence="3 4">
    <name type="scientific">Saprolegnia diclina (strain VS20)</name>
    <dbReference type="NCBI Taxonomy" id="1156394"/>
    <lineage>
        <taxon>Eukaryota</taxon>
        <taxon>Sar</taxon>
        <taxon>Stramenopiles</taxon>
        <taxon>Oomycota</taxon>
        <taxon>Saprolegniomycetes</taxon>
        <taxon>Saprolegniales</taxon>
        <taxon>Saprolegniaceae</taxon>
        <taxon>Saprolegnia</taxon>
    </lineage>
</organism>
<keyword evidence="4" id="KW-1185">Reference proteome</keyword>
<dbReference type="VEuPathDB" id="FungiDB:SDRG_17006"/>
<feature type="signal peptide" evidence="2">
    <location>
        <begin position="1"/>
        <end position="18"/>
    </location>
</feature>
<evidence type="ECO:0000256" key="2">
    <source>
        <dbReference type="SAM" id="SignalP"/>
    </source>
</evidence>
<evidence type="ECO:0000256" key="1">
    <source>
        <dbReference type="SAM" id="MobiDB-lite"/>
    </source>
</evidence>
<accession>T0PS98</accession>
<dbReference type="RefSeq" id="XP_008621461.1">
    <property type="nucleotide sequence ID" value="XM_008623239.1"/>
</dbReference>
<keyword evidence="2" id="KW-0732">Signal</keyword>
<dbReference type="GeneID" id="19957733"/>
<dbReference type="Proteomes" id="UP000030762">
    <property type="component" value="Unassembled WGS sequence"/>
</dbReference>
<dbReference type="OrthoDB" id="78336at2759"/>
<evidence type="ECO:0000313" key="3">
    <source>
        <dbReference type="EMBL" id="EQC25111.1"/>
    </source>
</evidence>
<dbReference type="InParanoid" id="T0PS98"/>
<gene>
    <name evidence="3" type="ORF">SDRG_17006</name>
</gene>
<protein>
    <recommendedName>
        <fullName evidence="5">Secreted protein</fullName>
    </recommendedName>
</protein>
<reference evidence="3 4" key="1">
    <citation type="submission" date="2012-04" db="EMBL/GenBank/DDBJ databases">
        <title>The Genome Sequence of Saprolegnia declina VS20.</title>
        <authorList>
            <consortium name="The Broad Institute Genome Sequencing Platform"/>
            <person name="Russ C."/>
            <person name="Nusbaum C."/>
            <person name="Tyler B."/>
            <person name="van West P."/>
            <person name="Dieguez-Uribeondo J."/>
            <person name="de Bruijn I."/>
            <person name="Tripathy S."/>
            <person name="Jiang R."/>
            <person name="Young S.K."/>
            <person name="Zeng Q."/>
            <person name="Gargeya S."/>
            <person name="Fitzgerald M."/>
            <person name="Haas B."/>
            <person name="Abouelleil A."/>
            <person name="Alvarado L."/>
            <person name="Arachchi H.M."/>
            <person name="Berlin A."/>
            <person name="Chapman S.B."/>
            <person name="Goldberg J."/>
            <person name="Griggs A."/>
            <person name="Gujja S."/>
            <person name="Hansen M."/>
            <person name="Howarth C."/>
            <person name="Imamovic A."/>
            <person name="Larimer J."/>
            <person name="McCowen C."/>
            <person name="Montmayeur A."/>
            <person name="Murphy C."/>
            <person name="Neiman D."/>
            <person name="Pearson M."/>
            <person name="Priest M."/>
            <person name="Roberts A."/>
            <person name="Saif S."/>
            <person name="Shea T."/>
            <person name="Sisk P."/>
            <person name="Sykes S."/>
            <person name="Wortman J."/>
            <person name="Nusbaum C."/>
            <person name="Birren B."/>
        </authorList>
    </citation>
    <scope>NUCLEOTIDE SEQUENCE [LARGE SCALE GENOMIC DNA]</scope>
    <source>
        <strain evidence="3 4">VS20</strain>
    </source>
</reference>
<sequence length="230" mass="23932">MQPYLAYFALLLATLVDAQPISAIGYPGNLFFAQASTSAIAQANALQQAKSNFANHADSNSGNVGIAKSLVIDSNHASQEANDRGYQDATAQNNALQKSQTRTNANGAVLSPWVRRLVGNCGGLGCGGGCFGTSCGGSPSALSAANKQASALNQGGTFNEASQGRASDARQHADTQQIIKRDINKKGYANANANSESNAHALSKGNFFAAKNIDQNQVVVQNPGLFLRRS</sequence>
<dbReference type="AlphaFoldDB" id="T0PS98"/>
<evidence type="ECO:0000313" key="4">
    <source>
        <dbReference type="Proteomes" id="UP000030762"/>
    </source>
</evidence>
<feature type="region of interest" description="Disordered" evidence="1">
    <location>
        <begin position="77"/>
        <end position="103"/>
    </location>
</feature>
<dbReference type="EMBL" id="JH767308">
    <property type="protein sequence ID" value="EQC25111.1"/>
    <property type="molecule type" value="Genomic_DNA"/>
</dbReference>
<name>T0PS98_SAPDV</name>